<dbReference type="Pfam" id="PF13556">
    <property type="entry name" value="HTH_30"/>
    <property type="match status" value="1"/>
</dbReference>
<comment type="caution">
    <text evidence="5">The sequence shown here is derived from an EMBL/GenBank/DDBJ whole genome shotgun (WGS) entry which is preliminary data.</text>
</comment>
<sequence length="536" mass="56921">MRRASTIEQCRNGYLPTQAYSISAAPASLELVTVPISWLLRQKHLSLTLLTDPSSSTQPVTFAQATELTDPTPWLSGGELVLTTGLAFVGATATDFADYVDRLASAEVSALGFGTGLSHKEVPPELLAAARGRGLPLLDVPFTTPFAAVTRAVMTRLSQQEYESVLRAAEVQTRITRVALRGGVSAIVRELATATKTSVAFVGDRITAVHPANQKSLIAEVRAVAATTRDPNAPASISQSTPERTLTLSPVGVTDSWHGYLALAGSGPLSNIDRVLLGHAVSLLTLELEKPVRLRAERSKLNSMAFGLLLDGRIAEDSVPSYLGEASDTNGLVRVVHIRGSALGPALRELDSALARAGRPLFAQVENTALTVLLRGTDTVDTAQALLAQLSPSESKAVRAGISTPHPILDAARALVQARAAANLTTATARILEFDALTGSTILASEPAREALVAMAADTIPVLTEHDDKHGTALAISLRAYLEANGQWESAASELGIHRHTLRGRITRVEELLRCDLGEARVRAELLLSLLAWESR</sequence>
<dbReference type="Pfam" id="PF17853">
    <property type="entry name" value="GGDEF_2"/>
    <property type="match status" value="1"/>
</dbReference>
<dbReference type="Pfam" id="PF07905">
    <property type="entry name" value="PucR"/>
    <property type="match status" value="1"/>
</dbReference>
<feature type="domain" description="Purine catabolism PurC-like" evidence="2">
    <location>
        <begin position="39"/>
        <end position="157"/>
    </location>
</feature>
<feature type="domain" description="PucR C-terminal helix-turn-helix" evidence="3">
    <location>
        <begin position="477"/>
        <end position="532"/>
    </location>
</feature>
<dbReference type="InterPro" id="IPR041522">
    <property type="entry name" value="CdaR_GGDEF"/>
</dbReference>
<evidence type="ECO:0000259" key="3">
    <source>
        <dbReference type="Pfam" id="PF13556"/>
    </source>
</evidence>
<accession>A0A652YV92</accession>
<organism evidence="5">
    <name type="scientific">Nocardia globerula</name>
    <dbReference type="NCBI Taxonomy" id="1818"/>
    <lineage>
        <taxon>Bacteria</taxon>
        <taxon>Bacillati</taxon>
        <taxon>Actinomycetota</taxon>
        <taxon>Actinomycetes</taxon>
        <taxon>Mycobacteriales</taxon>
        <taxon>Nocardiaceae</taxon>
        <taxon>Nocardia</taxon>
    </lineage>
</organism>
<name>A0A652YV92_NOCGL</name>
<dbReference type="PANTHER" id="PTHR33744:SF1">
    <property type="entry name" value="DNA-BINDING TRANSCRIPTIONAL ACTIVATOR ADER"/>
    <property type="match status" value="1"/>
</dbReference>
<dbReference type="PANTHER" id="PTHR33744">
    <property type="entry name" value="CARBOHYDRATE DIACID REGULATOR"/>
    <property type="match status" value="1"/>
</dbReference>
<gene>
    <name evidence="5" type="ORF">FNL38_1021175</name>
</gene>
<dbReference type="InterPro" id="IPR012914">
    <property type="entry name" value="PucR_dom"/>
</dbReference>
<dbReference type="InterPro" id="IPR051448">
    <property type="entry name" value="CdaR-like_regulators"/>
</dbReference>
<feature type="domain" description="CdaR GGDEF-like" evidence="4">
    <location>
        <begin position="334"/>
        <end position="423"/>
    </location>
</feature>
<evidence type="ECO:0000256" key="1">
    <source>
        <dbReference type="ARBA" id="ARBA00006754"/>
    </source>
</evidence>
<evidence type="ECO:0000259" key="2">
    <source>
        <dbReference type="Pfam" id="PF07905"/>
    </source>
</evidence>
<proteinExistence type="inferred from homology"/>
<dbReference type="Gene3D" id="1.10.10.2840">
    <property type="entry name" value="PucR C-terminal helix-turn-helix domain"/>
    <property type="match status" value="1"/>
</dbReference>
<protein>
    <submittedName>
        <fullName evidence="5">Purine catabolism regulator</fullName>
    </submittedName>
</protein>
<reference evidence="5" key="1">
    <citation type="submission" date="2019-07" db="EMBL/GenBank/DDBJ databases">
        <title>Genomic Encyclopedia of Type Strains, Phase IV (KMG-IV): sequencing the most valuable type-strain genomes for metagenomic binning, comparative biology and taxonomic classification.</title>
        <authorList>
            <person name="Goeker M."/>
        </authorList>
    </citation>
    <scope>NUCLEOTIDE SEQUENCE</scope>
    <source>
        <strain evidence="5">DSM 44596</strain>
    </source>
</reference>
<evidence type="ECO:0000259" key="4">
    <source>
        <dbReference type="Pfam" id="PF17853"/>
    </source>
</evidence>
<dbReference type="InterPro" id="IPR042070">
    <property type="entry name" value="PucR_C-HTH_sf"/>
</dbReference>
<comment type="similarity">
    <text evidence="1">Belongs to the CdaR family.</text>
</comment>
<dbReference type="EMBL" id="VNIQ01000002">
    <property type="protein sequence ID" value="TYQ07031.1"/>
    <property type="molecule type" value="Genomic_DNA"/>
</dbReference>
<evidence type="ECO:0000313" key="5">
    <source>
        <dbReference type="EMBL" id="TYQ07031.1"/>
    </source>
</evidence>
<dbReference type="InterPro" id="IPR025736">
    <property type="entry name" value="PucR_C-HTH_dom"/>
</dbReference>
<dbReference type="AlphaFoldDB" id="A0A652YV92"/>